<keyword evidence="1" id="KW-0812">Transmembrane</keyword>
<comment type="caution">
    <text evidence="2">The sequence shown here is derived from an EMBL/GenBank/DDBJ whole genome shotgun (WGS) entry which is preliminary data.</text>
</comment>
<accession>A0ABN0WHK5</accession>
<protein>
    <recommendedName>
        <fullName evidence="4">Permease</fullName>
    </recommendedName>
</protein>
<keyword evidence="1" id="KW-0472">Membrane</keyword>
<reference evidence="2 3" key="1">
    <citation type="journal article" date="2019" name="Int. J. Syst. Evol. Microbiol.">
        <title>The Global Catalogue of Microorganisms (GCM) 10K type strain sequencing project: providing services to taxonomists for standard genome sequencing and annotation.</title>
        <authorList>
            <consortium name="The Broad Institute Genomics Platform"/>
            <consortium name="The Broad Institute Genome Sequencing Center for Infectious Disease"/>
            <person name="Wu L."/>
            <person name="Ma J."/>
        </authorList>
    </citation>
    <scope>NUCLEOTIDE SEQUENCE [LARGE SCALE GENOMIC DNA]</scope>
    <source>
        <strain evidence="2 3">JCM 9731</strain>
    </source>
</reference>
<feature type="transmembrane region" description="Helical" evidence="1">
    <location>
        <begin position="98"/>
        <end position="123"/>
    </location>
</feature>
<keyword evidence="3" id="KW-1185">Reference proteome</keyword>
<evidence type="ECO:0000313" key="3">
    <source>
        <dbReference type="Proteomes" id="UP001500782"/>
    </source>
</evidence>
<feature type="transmembrane region" description="Helical" evidence="1">
    <location>
        <begin position="12"/>
        <end position="33"/>
    </location>
</feature>
<sequence length="131" mass="14389">MNTKIKQEKIQKYLYFLLGIVGVVFGSMAAAISPFSIRTLAFITLAVGGLIQVIGTLMKHDWKKVKKTFNGFLSTAGWIVMFAIVWDHLFHGLATVPLLLLIVVYACVVIGILVGVGFVWSLFKGGRKVGM</sequence>
<evidence type="ECO:0000313" key="2">
    <source>
        <dbReference type="EMBL" id="GAA0337996.1"/>
    </source>
</evidence>
<gene>
    <name evidence="2" type="ORF">GCM10008967_30350</name>
</gene>
<feature type="transmembrane region" description="Helical" evidence="1">
    <location>
        <begin position="69"/>
        <end position="86"/>
    </location>
</feature>
<keyword evidence="1" id="KW-1133">Transmembrane helix</keyword>
<dbReference type="RefSeq" id="WP_343800606.1">
    <property type="nucleotide sequence ID" value="NZ_BAAADJ010000053.1"/>
</dbReference>
<feature type="transmembrane region" description="Helical" evidence="1">
    <location>
        <begin position="39"/>
        <end position="57"/>
    </location>
</feature>
<dbReference type="Proteomes" id="UP001500782">
    <property type="component" value="Unassembled WGS sequence"/>
</dbReference>
<evidence type="ECO:0008006" key="4">
    <source>
        <dbReference type="Google" id="ProtNLM"/>
    </source>
</evidence>
<name>A0ABN0WHK5_9BACI</name>
<organism evidence="2 3">
    <name type="scientific">Bacillus carboniphilus</name>
    <dbReference type="NCBI Taxonomy" id="86663"/>
    <lineage>
        <taxon>Bacteria</taxon>
        <taxon>Bacillati</taxon>
        <taxon>Bacillota</taxon>
        <taxon>Bacilli</taxon>
        <taxon>Bacillales</taxon>
        <taxon>Bacillaceae</taxon>
        <taxon>Bacillus</taxon>
    </lineage>
</organism>
<evidence type="ECO:0000256" key="1">
    <source>
        <dbReference type="SAM" id="Phobius"/>
    </source>
</evidence>
<dbReference type="EMBL" id="BAAADJ010000053">
    <property type="protein sequence ID" value="GAA0337996.1"/>
    <property type="molecule type" value="Genomic_DNA"/>
</dbReference>
<proteinExistence type="predicted"/>